<dbReference type="SMART" id="SM00530">
    <property type="entry name" value="HTH_XRE"/>
    <property type="match status" value="1"/>
</dbReference>
<evidence type="ECO:0000313" key="4">
    <source>
        <dbReference type="Proteomes" id="UP001595969"/>
    </source>
</evidence>
<evidence type="ECO:0000256" key="1">
    <source>
        <dbReference type="ARBA" id="ARBA00023125"/>
    </source>
</evidence>
<organism evidence="3 4">
    <name type="scientific">Enterococcus lemanii</name>
    <dbReference type="NCBI Taxonomy" id="1159752"/>
    <lineage>
        <taxon>Bacteria</taxon>
        <taxon>Bacillati</taxon>
        <taxon>Bacillota</taxon>
        <taxon>Bacilli</taxon>
        <taxon>Lactobacillales</taxon>
        <taxon>Enterococcaceae</taxon>
        <taxon>Enterococcus</taxon>
    </lineage>
</organism>
<dbReference type="PANTHER" id="PTHR46797:SF1">
    <property type="entry name" value="METHYLPHOSPHONATE SYNTHASE"/>
    <property type="match status" value="1"/>
</dbReference>
<evidence type="ECO:0000259" key="2">
    <source>
        <dbReference type="PROSITE" id="PS50943"/>
    </source>
</evidence>
<dbReference type="PROSITE" id="PS50943">
    <property type="entry name" value="HTH_CROC1"/>
    <property type="match status" value="1"/>
</dbReference>
<gene>
    <name evidence="3" type="ORF">ACFO5I_07445</name>
</gene>
<dbReference type="EMBL" id="JBHSGS010000041">
    <property type="protein sequence ID" value="MFC4719567.1"/>
    <property type="molecule type" value="Genomic_DNA"/>
</dbReference>
<sequence length="82" mass="9435">MNNNEIPQRIRNLTNERNITINELAKRSKLTQSTINNIINENKSPTLKTIVKICSGLNISVTDFFDFPPYNKKKKLIKSTSK</sequence>
<dbReference type="CDD" id="cd00093">
    <property type="entry name" value="HTH_XRE"/>
    <property type="match status" value="1"/>
</dbReference>
<name>A0ABV9MU76_9ENTE</name>
<dbReference type="SUPFAM" id="SSF47413">
    <property type="entry name" value="lambda repressor-like DNA-binding domains"/>
    <property type="match status" value="1"/>
</dbReference>
<protein>
    <submittedName>
        <fullName evidence="3">Helix-turn-helix domain-containing protein</fullName>
    </submittedName>
</protein>
<comment type="caution">
    <text evidence="3">The sequence shown here is derived from an EMBL/GenBank/DDBJ whole genome shotgun (WGS) entry which is preliminary data.</text>
</comment>
<dbReference type="Pfam" id="PF13443">
    <property type="entry name" value="HTH_26"/>
    <property type="match status" value="1"/>
</dbReference>
<dbReference type="InterPro" id="IPR050807">
    <property type="entry name" value="TransReg_Diox_bact_type"/>
</dbReference>
<proteinExistence type="predicted"/>
<dbReference type="InterPro" id="IPR001387">
    <property type="entry name" value="Cro/C1-type_HTH"/>
</dbReference>
<keyword evidence="4" id="KW-1185">Reference proteome</keyword>
<accession>A0ABV9MU76</accession>
<feature type="domain" description="HTH cro/C1-type" evidence="2">
    <location>
        <begin position="10"/>
        <end position="64"/>
    </location>
</feature>
<evidence type="ECO:0000313" key="3">
    <source>
        <dbReference type="EMBL" id="MFC4719567.1"/>
    </source>
</evidence>
<dbReference type="PANTHER" id="PTHR46797">
    <property type="entry name" value="HTH-TYPE TRANSCRIPTIONAL REGULATOR"/>
    <property type="match status" value="1"/>
</dbReference>
<dbReference type="Gene3D" id="1.10.260.40">
    <property type="entry name" value="lambda repressor-like DNA-binding domains"/>
    <property type="match status" value="1"/>
</dbReference>
<dbReference type="Proteomes" id="UP001595969">
    <property type="component" value="Unassembled WGS sequence"/>
</dbReference>
<dbReference type="RefSeq" id="WP_204655188.1">
    <property type="nucleotide sequence ID" value="NZ_JAFBFD010000068.1"/>
</dbReference>
<dbReference type="InterPro" id="IPR010982">
    <property type="entry name" value="Lambda_DNA-bd_dom_sf"/>
</dbReference>
<keyword evidence="1" id="KW-0238">DNA-binding</keyword>
<reference evidence="4" key="1">
    <citation type="journal article" date="2019" name="Int. J. Syst. Evol. Microbiol.">
        <title>The Global Catalogue of Microorganisms (GCM) 10K type strain sequencing project: providing services to taxonomists for standard genome sequencing and annotation.</title>
        <authorList>
            <consortium name="The Broad Institute Genomics Platform"/>
            <consortium name="The Broad Institute Genome Sequencing Center for Infectious Disease"/>
            <person name="Wu L."/>
            <person name="Ma J."/>
        </authorList>
    </citation>
    <scope>NUCLEOTIDE SEQUENCE [LARGE SCALE GENOMIC DNA]</scope>
    <source>
        <strain evidence="4">CGMCC 1.19032</strain>
    </source>
</reference>